<name>A0A1C3N7R1_9ACTN</name>
<reference evidence="9" key="1">
    <citation type="submission" date="2016-06" db="EMBL/GenBank/DDBJ databases">
        <authorList>
            <person name="Varghese N."/>
        </authorList>
    </citation>
    <scope>NUCLEOTIDE SEQUENCE [LARGE SCALE GENOMIC DNA]</scope>
    <source>
        <strain evidence="9">DSM 45344</strain>
    </source>
</reference>
<feature type="transmembrane region" description="Helical" evidence="6">
    <location>
        <begin position="352"/>
        <end position="375"/>
    </location>
</feature>
<sequence>MRPGTLLRLALAGTRTDTARVLLTALSAALAAAAALAALTVLAIPEPVGDPYAEAEQYRNALLREPGLRGGTAFALLLLMIPVLALAGQCARLGAPARDRRLAALRLAGATPGQVSRLAVLETGVASLLGTLAALGIHLGGRVLLGRPDARGRLALPTDVLPAPGALAAVVLGLPVVAALATAVLLRRVTTSPLGVTRRVNRERGPRPWSAVLIATGLAAFAFGGLTLRSFDDATDPPVGLLLGLFAGGGLVAMAGVVTGTGWISYSVGRLLHRHARRPAALLAAGRLMADPWAGSRTFAALLAAVIFGAGAAGLRAYFVTQDEIERRQNRLVGIDEGANPFYLSTMNLVDLAVAVAVGIAAAGLLVAVVEGIVARRRAYAALVATGVPRGTLARSIVWQSVLPAVPAIALALGVGLFLARGVFAGATRGSSSYEVCEASADICADAVARQQHTRIVHTPEVRVTPDVPLEHLALLGAGALAAVLVTVGIGLLFLRASTATEELRTT</sequence>
<dbReference type="EMBL" id="LT598496">
    <property type="protein sequence ID" value="SBV28624.1"/>
    <property type="molecule type" value="Genomic_DNA"/>
</dbReference>
<keyword evidence="3 6" id="KW-0812">Transmembrane</keyword>
<evidence type="ECO:0000256" key="5">
    <source>
        <dbReference type="ARBA" id="ARBA00023136"/>
    </source>
</evidence>
<comment type="subcellular location">
    <subcellularLocation>
        <location evidence="1">Cell membrane</location>
        <topology evidence="1">Multi-pass membrane protein</topology>
    </subcellularLocation>
</comment>
<evidence type="ECO:0000256" key="4">
    <source>
        <dbReference type="ARBA" id="ARBA00022989"/>
    </source>
</evidence>
<dbReference type="PATRIC" id="fig|307121.4.peg.4266"/>
<dbReference type="STRING" id="307121.GA0070620_4171"/>
<feature type="transmembrane region" description="Helical" evidence="6">
    <location>
        <begin position="165"/>
        <end position="186"/>
    </location>
</feature>
<feature type="domain" description="ABC3 transporter permease C-terminal" evidence="7">
    <location>
        <begin position="78"/>
        <end position="192"/>
    </location>
</feature>
<evidence type="ECO:0000313" key="9">
    <source>
        <dbReference type="Proteomes" id="UP000199393"/>
    </source>
</evidence>
<feature type="transmembrane region" description="Helical" evidence="6">
    <location>
        <begin position="240"/>
        <end position="268"/>
    </location>
</feature>
<dbReference type="OrthoDB" id="5145974at2"/>
<keyword evidence="9" id="KW-1185">Reference proteome</keyword>
<feature type="transmembrane region" description="Helical" evidence="6">
    <location>
        <begin position="67"/>
        <end position="91"/>
    </location>
</feature>
<dbReference type="Pfam" id="PF02687">
    <property type="entry name" value="FtsX"/>
    <property type="match status" value="2"/>
</dbReference>
<feature type="transmembrane region" description="Helical" evidence="6">
    <location>
        <begin position="473"/>
        <end position="495"/>
    </location>
</feature>
<accession>A0A1C3N7R1</accession>
<keyword evidence="2" id="KW-1003">Cell membrane</keyword>
<evidence type="ECO:0000259" key="7">
    <source>
        <dbReference type="Pfam" id="PF02687"/>
    </source>
</evidence>
<evidence type="ECO:0000313" key="8">
    <source>
        <dbReference type="EMBL" id="SBV28624.1"/>
    </source>
</evidence>
<dbReference type="RefSeq" id="WP_091593353.1">
    <property type="nucleotide sequence ID" value="NZ_JBHRWG010000004.1"/>
</dbReference>
<proteinExistence type="predicted"/>
<feature type="transmembrane region" description="Helical" evidence="6">
    <location>
        <begin position="207"/>
        <end position="228"/>
    </location>
</feature>
<feature type="domain" description="ABC3 transporter permease C-terminal" evidence="7">
    <location>
        <begin position="353"/>
        <end position="444"/>
    </location>
</feature>
<feature type="transmembrane region" description="Helical" evidence="6">
    <location>
        <begin position="299"/>
        <end position="319"/>
    </location>
</feature>
<organism evidence="8 9">
    <name type="scientific">Micromonospora krabiensis</name>
    <dbReference type="NCBI Taxonomy" id="307121"/>
    <lineage>
        <taxon>Bacteria</taxon>
        <taxon>Bacillati</taxon>
        <taxon>Actinomycetota</taxon>
        <taxon>Actinomycetes</taxon>
        <taxon>Micromonosporales</taxon>
        <taxon>Micromonosporaceae</taxon>
        <taxon>Micromonospora</taxon>
    </lineage>
</organism>
<evidence type="ECO:0000256" key="3">
    <source>
        <dbReference type="ARBA" id="ARBA00022692"/>
    </source>
</evidence>
<feature type="transmembrane region" description="Helical" evidence="6">
    <location>
        <begin position="396"/>
        <end position="420"/>
    </location>
</feature>
<dbReference type="GO" id="GO:0005886">
    <property type="term" value="C:plasma membrane"/>
    <property type="evidence" value="ECO:0007669"/>
    <property type="project" value="UniProtKB-SubCell"/>
</dbReference>
<dbReference type="AlphaFoldDB" id="A0A1C3N7R1"/>
<gene>
    <name evidence="8" type="ORF">GA0070620_4171</name>
</gene>
<protein>
    <submittedName>
        <fullName evidence="8">FtsX-like permease family protein</fullName>
    </submittedName>
</protein>
<dbReference type="Proteomes" id="UP000199393">
    <property type="component" value="Chromosome I"/>
</dbReference>
<evidence type="ECO:0000256" key="2">
    <source>
        <dbReference type="ARBA" id="ARBA00022475"/>
    </source>
</evidence>
<evidence type="ECO:0000256" key="1">
    <source>
        <dbReference type="ARBA" id="ARBA00004651"/>
    </source>
</evidence>
<feature type="transmembrane region" description="Helical" evidence="6">
    <location>
        <begin position="125"/>
        <end position="145"/>
    </location>
</feature>
<keyword evidence="4 6" id="KW-1133">Transmembrane helix</keyword>
<evidence type="ECO:0000256" key="6">
    <source>
        <dbReference type="SAM" id="Phobius"/>
    </source>
</evidence>
<dbReference type="InterPro" id="IPR003838">
    <property type="entry name" value="ABC3_permease_C"/>
</dbReference>
<keyword evidence="5 6" id="KW-0472">Membrane</keyword>